<dbReference type="InterPro" id="IPR021899">
    <property type="entry name" value="DUF3511"/>
</dbReference>
<dbReference type="Proteomes" id="UP000290289">
    <property type="component" value="Chromosome 4"/>
</dbReference>
<protein>
    <submittedName>
        <fullName evidence="1">Uncharacterized protein</fullName>
    </submittedName>
</protein>
<reference evidence="1 2" key="1">
    <citation type="submission" date="2018-10" db="EMBL/GenBank/DDBJ databases">
        <title>A high-quality apple genome assembly.</title>
        <authorList>
            <person name="Hu J."/>
        </authorList>
    </citation>
    <scope>NUCLEOTIDE SEQUENCE [LARGE SCALE GENOMIC DNA]</scope>
    <source>
        <strain evidence="2">cv. HFTH1</strain>
        <tissue evidence="1">Young leaf</tissue>
    </source>
</reference>
<gene>
    <name evidence="1" type="ORF">DVH24_015121</name>
</gene>
<dbReference type="EMBL" id="RDQH01000330">
    <property type="protein sequence ID" value="RXI01772.1"/>
    <property type="molecule type" value="Genomic_DNA"/>
</dbReference>
<accession>A0A498K8Q4</accession>
<dbReference type="PANTHER" id="PTHR33193">
    <property type="entry name" value="DOMAIN PROTEIN, PUTATIVE (DUF3511)-RELATED"/>
    <property type="match status" value="1"/>
</dbReference>
<dbReference type="AlphaFoldDB" id="A0A498K8Q4"/>
<name>A0A498K8Q4_MALDO</name>
<dbReference type="PANTHER" id="PTHR33193:SF68">
    <property type="entry name" value="DUF3511 DOMAIN-CONTAINING PROTEIN"/>
    <property type="match status" value="1"/>
</dbReference>
<evidence type="ECO:0000313" key="2">
    <source>
        <dbReference type="Proteomes" id="UP000290289"/>
    </source>
</evidence>
<comment type="caution">
    <text evidence="1">The sequence shown here is derived from an EMBL/GenBank/DDBJ whole genome shotgun (WGS) entry which is preliminary data.</text>
</comment>
<dbReference type="Pfam" id="PF12023">
    <property type="entry name" value="DUF3511"/>
    <property type="match status" value="1"/>
</dbReference>
<sequence>MEEIRYRSYAVAGCRNNLEMVNVRRLSENRTMYMGRPHFHPSWDPNPSMKTGQCNDLQLRIGGMKARTKRVSSTKSKSMKLWWKDPEIKRRGRVARYKLYGAEGKVKRSLKKGYRWFKRKCLEIVRTI</sequence>
<proteinExistence type="predicted"/>
<dbReference type="Gramene" id="mRNA:MD04G0159000">
    <property type="protein sequence ID" value="CDS:MD04G0159000.1"/>
    <property type="gene ID" value="MD04G0159000"/>
</dbReference>
<evidence type="ECO:0000313" key="1">
    <source>
        <dbReference type="EMBL" id="RXI01772.1"/>
    </source>
</evidence>
<organism evidence="1 2">
    <name type="scientific">Malus domestica</name>
    <name type="common">Apple</name>
    <name type="synonym">Pyrus malus</name>
    <dbReference type="NCBI Taxonomy" id="3750"/>
    <lineage>
        <taxon>Eukaryota</taxon>
        <taxon>Viridiplantae</taxon>
        <taxon>Streptophyta</taxon>
        <taxon>Embryophyta</taxon>
        <taxon>Tracheophyta</taxon>
        <taxon>Spermatophyta</taxon>
        <taxon>Magnoliopsida</taxon>
        <taxon>eudicotyledons</taxon>
        <taxon>Gunneridae</taxon>
        <taxon>Pentapetalae</taxon>
        <taxon>rosids</taxon>
        <taxon>fabids</taxon>
        <taxon>Rosales</taxon>
        <taxon>Rosaceae</taxon>
        <taxon>Amygdaloideae</taxon>
        <taxon>Maleae</taxon>
        <taxon>Malus</taxon>
    </lineage>
</organism>
<keyword evidence="2" id="KW-1185">Reference proteome</keyword>